<evidence type="ECO:0000313" key="3">
    <source>
        <dbReference type="EMBL" id="KNE19049.1"/>
    </source>
</evidence>
<comment type="caution">
    <text evidence="3">The sequence shown here is derived from an EMBL/GenBank/DDBJ whole genome shotgun (WGS) entry which is preliminary data.</text>
</comment>
<evidence type="ECO:0000313" key="4">
    <source>
        <dbReference type="Proteomes" id="UP000036780"/>
    </source>
</evidence>
<dbReference type="PATRIC" id="fig|1473.5.peg.686"/>
<feature type="domain" description="Terminase large subunit-like endonuclease" evidence="2">
    <location>
        <begin position="262"/>
        <end position="554"/>
    </location>
</feature>
<reference evidence="4" key="1">
    <citation type="submission" date="2015-07" db="EMBL/GenBank/DDBJ databases">
        <title>Fjat-10053 dsm26.</title>
        <authorList>
            <person name="Liu B."/>
            <person name="Wang J."/>
            <person name="Zhu Y."/>
            <person name="Liu G."/>
            <person name="Chen Q."/>
            <person name="Chen Z."/>
            <person name="Lan J."/>
            <person name="Che J."/>
            <person name="Ge C."/>
            <person name="Shi H."/>
            <person name="Pan Z."/>
            <person name="Liu X."/>
        </authorList>
    </citation>
    <scope>NUCLEOTIDE SEQUENCE [LARGE SCALE GENOMIC DNA]</scope>
    <source>
        <strain evidence="4">DSM 26</strain>
    </source>
</reference>
<dbReference type="Pfam" id="PF03354">
    <property type="entry name" value="TerL_ATPase"/>
    <property type="match status" value="1"/>
</dbReference>
<evidence type="ECO:0008006" key="5">
    <source>
        <dbReference type="Google" id="ProtNLM"/>
    </source>
</evidence>
<organism evidence="3 4">
    <name type="scientific">Virgibacillus pantothenticus</name>
    <dbReference type="NCBI Taxonomy" id="1473"/>
    <lineage>
        <taxon>Bacteria</taxon>
        <taxon>Bacillati</taxon>
        <taxon>Bacillota</taxon>
        <taxon>Bacilli</taxon>
        <taxon>Bacillales</taxon>
        <taxon>Bacillaceae</taxon>
        <taxon>Virgibacillus</taxon>
    </lineage>
</organism>
<dbReference type="RefSeq" id="WP_050351551.1">
    <property type="nucleotide sequence ID" value="NZ_CP073011.1"/>
</dbReference>
<dbReference type="EMBL" id="LGTO01000007">
    <property type="protein sequence ID" value="KNE19049.1"/>
    <property type="molecule type" value="Genomic_DNA"/>
</dbReference>
<feature type="domain" description="Terminase large subunit-like ATPase" evidence="1">
    <location>
        <begin position="73"/>
        <end position="254"/>
    </location>
</feature>
<gene>
    <name evidence="3" type="ORF">AFK71_10835</name>
</gene>
<dbReference type="Pfam" id="PF20441">
    <property type="entry name" value="TerL_nuclease"/>
    <property type="match status" value="1"/>
</dbReference>
<dbReference type="InterPro" id="IPR046462">
    <property type="entry name" value="TerL_nuclease"/>
</dbReference>
<dbReference type="Proteomes" id="UP000036780">
    <property type="component" value="Unassembled WGS sequence"/>
</dbReference>
<dbReference type="AlphaFoldDB" id="A0A0L0QKM2"/>
<dbReference type="PANTHER" id="PTHR41287:SF1">
    <property type="entry name" value="PROTEIN YMFN"/>
    <property type="match status" value="1"/>
</dbReference>
<dbReference type="Gene3D" id="3.40.50.300">
    <property type="entry name" value="P-loop containing nucleotide triphosphate hydrolases"/>
    <property type="match status" value="1"/>
</dbReference>
<evidence type="ECO:0000259" key="1">
    <source>
        <dbReference type="Pfam" id="PF03354"/>
    </source>
</evidence>
<sequence length="575" mass="66370">MTFNDPGIRYAKKVVNGEITAGKKVIKACKRHLRDLENDKLNYVYLPERAEIAVKFMEILPDISTGKPVKLAEFQLFIVYSLFGWYRKDNNALRRFNKALISMARKNGKSALISGIAIFEFLAGKYPLQNRQIYCTAQSREQASIVFDMVVQRLDGLLAQSEAIRKSVRKVRNEINHNPSYSVLKPLSKDTGNINGLAPTLSILDEYGASKDNSMMEVLESGSMLQPNMLTLIISTAYFDLNSPMYAQEYKYGEKILNGDEKDDNYFVLVYEQDDEEEIYDESSWIKSNPLLEVESIKETLIRNLRKRFKEAVAKNDLLGLIVKNFNMWKQAAENSFLPVKEWRACETEPINKYGRDVFLGLDLSRTDDLTALYEIYPIENQKFWIDGHSFVATVGGLEAKTKRDKIDYEMLIEKGYATKTDLKSGFINITQIVHYAADLITRYNLSVQAFCYDSWHIANFISEWEKNYPNLEMPFIEVPQNYKFLSEPIKQFRMGVYERKILHSNNPLLNIAVNNAVIKYDNNRNMMLDKQKNREKIDPIVAVITGFAEAKDYEYQGMDIKQIEAYILSDDFGF</sequence>
<dbReference type="GeneID" id="66872060"/>
<dbReference type="GO" id="GO:0004519">
    <property type="term" value="F:endonuclease activity"/>
    <property type="evidence" value="ECO:0007669"/>
    <property type="project" value="InterPro"/>
</dbReference>
<dbReference type="OrthoDB" id="9760250at2"/>
<accession>A0A0L0QKM2</accession>
<keyword evidence="4" id="KW-1185">Reference proteome</keyword>
<name>A0A0L0QKM2_VIRPA</name>
<proteinExistence type="predicted"/>
<dbReference type="InterPro" id="IPR027417">
    <property type="entry name" value="P-loop_NTPase"/>
</dbReference>
<dbReference type="InterPro" id="IPR046461">
    <property type="entry name" value="TerL_ATPase"/>
</dbReference>
<evidence type="ECO:0000259" key="2">
    <source>
        <dbReference type="Pfam" id="PF20441"/>
    </source>
</evidence>
<dbReference type="InterPro" id="IPR005021">
    <property type="entry name" value="Terminase_largesu-like"/>
</dbReference>
<dbReference type="PANTHER" id="PTHR41287">
    <property type="match status" value="1"/>
</dbReference>
<protein>
    <recommendedName>
        <fullName evidence="5">Terminase</fullName>
    </recommendedName>
</protein>